<dbReference type="SMART" id="SM00388">
    <property type="entry name" value="HisKA"/>
    <property type="match status" value="1"/>
</dbReference>
<feature type="coiled-coil region" evidence="14">
    <location>
        <begin position="1523"/>
        <end position="1589"/>
    </location>
</feature>
<protein>
    <recommendedName>
        <fullName evidence="3">histidine kinase</fullName>
        <ecNumber evidence="3">2.7.13.3</ecNumber>
    </recommendedName>
</protein>
<evidence type="ECO:0000256" key="2">
    <source>
        <dbReference type="ARBA" id="ARBA00004651"/>
    </source>
</evidence>
<dbReference type="InterPro" id="IPR001789">
    <property type="entry name" value="Sig_transdc_resp-reg_receiver"/>
</dbReference>
<evidence type="ECO:0000256" key="6">
    <source>
        <dbReference type="ARBA" id="ARBA00022679"/>
    </source>
</evidence>
<keyword evidence="19" id="KW-1185">Reference proteome</keyword>
<feature type="domain" description="Protein kinase" evidence="15">
    <location>
        <begin position="23"/>
        <end position="297"/>
    </location>
</feature>
<dbReference type="Pfam" id="PF00069">
    <property type="entry name" value="Pkinase"/>
    <property type="match status" value="1"/>
</dbReference>
<feature type="domain" description="Histidine kinase" evidence="16">
    <location>
        <begin position="1596"/>
        <end position="1880"/>
    </location>
</feature>
<dbReference type="Pfam" id="PF02518">
    <property type="entry name" value="HATPase_c"/>
    <property type="match status" value="1"/>
</dbReference>
<dbReference type="InterPro" id="IPR029016">
    <property type="entry name" value="GAF-like_dom_sf"/>
</dbReference>
<dbReference type="GO" id="GO:0005886">
    <property type="term" value="C:plasma membrane"/>
    <property type="evidence" value="ECO:0007669"/>
    <property type="project" value="UniProtKB-SubCell"/>
</dbReference>
<dbReference type="EC" id="2.7.13.3" evidence="3"/>
<dbReference type="InterPro" id="IPR011006">
    <property type="entry name" value="CheY-like_superfamily"/>
</dbReference>
<dbReference type="CDD" id="cd17546">
    <property type="entry name" value="REC_hyHK_CKI1_RcsC-like"/>
    <property type="match status" value="1"/>
</dbReference>
<name>A0A9N9FVW6_9GLOM</name>
<keyword evidence="4" id="KW-1003">Cell membrane</keyword>
<evidence type="ECO:0000256" key="1">
    <source>
        <dbReference type="ARBA" id="ARBA00000085"/>
    </source>
</evidence>
<dbReference type="GO" id="GO:0005524">
    <property type="term" value="F:ATP binding"/>
    <property type="evidence" value="ECO:0007669"/>
    <property type="project" value="UniProtKB-KW"/>
</dbReference>
<evidence type="ECO:0000256" key="5">
    <source>
        <dbReference type="ARBA" id="ARBA00022553"/>
    </source>
</evidence>
<keyword evidence="14" id="KW-0175">Coiled coil</keyword>
<feature type="modified residue" description="4-aspartylphosphate" evidence="13">
    <location>
        <position position="2100"/>
    </location>
</feature>
<dbReference type="Pfam" id="PF00072">
    <property type="entry name" value="Response_reg"/>
    <property type="match status" value="2"/>
</dbReference>
<dbReference type="Pfam" id="PF00512">
    <property type="entry name" value="HisKA"/>
    <property type="match status" value="1"/>
</dbReference>
<evidence type="ECO:0000313" key="19">
    <source>
        <dbReference type="Proteomes" id="UP000789572"/>
    </source>
</evidence>
<dbReference type="PANTHER" id="PTHR43642">
    <property type="entry name" value="HYBRID SIGNAL TRANSDUCTION HISTIDINE KINASE G"/>
    <property type="match status" value="1"/>
</dbReference>
<dbReference type="InterPro" id="IPR011009">
    <property type="entry name" value="Kinase-like_dom_sf"/>
</dbReference>
<dbReference type="InterPro" id="IPR053159">
    <property type="entry name" value="Hybrid_Histidine_Kinase"/>
</dbReference>
<dbReference type="PROSITE" id="PS50109">
    <property type="entry name" value="HIS_KIN"/>
    <property type="match status" value="1"/>
</dbReference>
<dbReference type="SUPFAM" id="SSF52540">
    <property type="entry name" value="P-loop containing nucleoside triphosphate hydrolases"/>
    <property type="match status" value="1"/>
</dbReference>
<feature type="domain" description="Response regulatory" evidence="17">
    <location>
        <begin position="1899"/>
        <end position="2015"/>
    </location>
</feature>
<dbReference type="Pfam" id="PF13191">
    <property type="entry name" value="AAA_16"/>
    <property type="match status" value="1"/>
</dbReference>
<evidence type="ECO:0000256" key="14">
    <source>
        <dbReference type="SAM" id="Coils"/>
    </source>
</evidence>
<dbReference type="SUPFAM" id="SSF55874">
    <property type="entry name" value="ATPase domain of HSP90 chaperone/DNA topoisomerase II/histidine kinase"/>
    <property type="match status" value="1"/>
</dbReference>
<dbReference type="Gene3D" id="1.10.510.10">
    <property type="entry name" value="Transferase(Phosphotransferase) domain 1"/>
    <property type="match status" value="1"/>
</dbReference>
<dbReference type="SUPFAM" id="SSF47384">
    <property type="entry name" value="Homodimeric domain of signal transducing histidine kinase"/>
    <property type="match status" value="1"/>
</dbReference>
<evidence type="ECO:0000256" key="9">
    <source>
        <dbReference type="ARBA" id="ARBA00022777"/>
    </source>
</evidence>
<evidence type="ECO:0000259" key="17">
    <source>
        <dbReference type="PROSITE" id="PS50110"/>
    </source>
</evidence>
<proteinExistence type="predicted"/>
<dbReference type="SMART" id="SM00065">
    <property type="entry name" value="GAF"/>
    <property type="match status" value="1"/>
</dbReference>
<dbReference type="FunFam" id="1.10.287.130:FF:000003">
    <property type="entry name" value="Histidine kinase"/>
    <property type="match status" value="1"/>
</dbReference>
<evidence type="ECO:0000256" key="12">
    <source>
        <dbReference type="ARBA" id="ARBA00023136"/>
    </source>
</evidence>
<keyword evidence="5 13" id="KW-0597">Phosphoprotein</keyword>
<comment type="caution">
    <text evidence="18">The sequence shown here is derived from an EMBL/GenBank/DDBJ whole genome shotgun (WGS) entry which is preliminary data.</text>
</comment>
<keyword evidence="8" id="KW-0547">Nucleotide-binding</keyword>
<evidence type="ECO:0000256" key="7">
    <source>
        <dbReference type="ARBA" id="ARBA00022692"/>
    </source>
</evidence>
<dbReference type="Pfam" id="PF01590">
    <property type="entry name" value="GAF"/>
    <property type="match status" value="1"/>
</dbReference>
<dbReference type="SUPFAM" id="SSF52172">
    <property type="entry name" value="CheY-like"/>
    <property type="match status" value="2"/>
</dbReference>
<keyword evidence="7" id="KW-0812">Transmembrane</keyword>
<dbReference type="EMBL" id="CAJVPJ010000841">
    <property type="protein sequence ID" value="CAG8559988.1"/>
    <property type="molecule type" value="Genomic_DNA"/>
</dbReference>
<dbReference type="InterPro" id="IPR000719">
    <property type="entry name" value="Prot_kinase_dom"/>
</dbReference>
<evidence type="ECO:0000256" key="13">
    <source>
        <dbReference type="PROSITE-ProRule" id="PRU00169"/>
    </source>
</evidence>
<dbReference type="Gene3D" id="3.30.565.10">
    <property type="entry name" value="Histidine kinase-like ATPase, C-terminal domain"/>
    <property type="match status" value="1"/>
</dbReference>
<dbReference type="PROSITE" id="PS50011">
    <property type="entry name" value="PROTEIN_KINASE_DOM"/>
    <property type="match status" value="1"/>
</dbReference>
<dbReference type="InterPro" id="IPR027417">
    <property type="entry name" value="P-loop_NTPase"/>
</dbReference>
<feature type="non-terminal residue" evidence="18">
    <location>
        <position position="2208"/>
    </location>
</feature>
<evidence type="ECO:0000259" key="16">
    <source>
        <dbReference type="PROSITE" id="PS50109"/>
    </source>
</evidence>
<keyword evidence="11" id="KW-1133">Transmembrane helix</keyword>
<reference evidence="18" key="1">
    <citation type="submission" date="2021-06" db="EMBL/GenBank/DDBJ databases">
        <authorList>
            <person name="Kallberg Y."/>
            <person name="Tangrot J."/>
            <person name="Rosling A."/>
        </authorList>
    </citation>
    <scope>NUCLEOTIDE SEQUENCE</scope>
    <source>
        <strain evidence="18">IA702</strain>
    </source>
</reference>
<organism evidence="18 19">
    <name type="scientific">Paraglomus occultum</name>
    <dbReference type="NCBI Taxonomy" id="144539"/>
    <lineage>
        <taxon>Eukaryota</taxon>
        <taxon>Fungi</taxon>
        <taxon>Fungi incertae sedis</taxon>
        <taxon>Mucoromycota</taxon>
        <taxon>Glomeromycotina</taxon>
        <taxon>Glomeromycetes</taxon>
        <taxon>Paraglomerales</taxon>
        <taxon>Paraglomeraceae</taxon>
        <taxon>Paraglomus</taxon>
    </lineage>
</organism>
<dbReference type="SMART" id="SM00220">
    <property type="entry name" value="S_TKc"/>
    <property type="match status" value="1"/>
</dbReference>
<dbReference type="InterPro" id="IPR041664">
    <property type="entry name" value="AAA_16"/>
</dbReference>
<dbReference type="SMART" id="SM00448">
    <property type="entry name" value="REC"/>
    <property type="match status" value="2"/>
</dbReference>
<feature type="modified residue" description="4-aspartylphosphate" evidence="13">
    <location>
        <position position="1950"/>
    </location>
</feature>
<dbReference type="OrthoDB" id="60033at2759"/>
<dbReference type="SMART" id="SM00387">
    <property type="entry name" value="HATPase_c"/>
    <property type="match status" value="1"/>
</dbReference>
<evidence type="ECO:0000256" key="10">
    <source>
        <dbReference type="ARBA" id="ARBA00022840"/>
    </source>
</evidence>
<dbReference type="CDD" id="cd16922">
    <property type="entry name" value="HATPase_EvgS-ArcB-TorS-like"/>
    <property type="match status" value="1"/>
</dbReference>
<dbReference type="Proteomes" id="UP000789572">
    <property type="component" value="Unassembled WGS sequence"/>
</dbReference>
<dbReference type="Gene3D" id="3.30.450.40">
    <property type="match status" value="1"/>
</dbReference>
<comment type="subcellular location">
    <subcellularLocation>
        <location evidence="2">Cell membrane</location>
        <topology evidence="2">Multi-pass membrane protein</topology>
    </subcellularLocation>
</comment>
<evidence type="ECO:0000256" key="8">
    <source>
        <dbReference type="ARBA" id="ARBA00022741"/>
    </source>
</evidence>
<dbReference type="CDD" id="cd00082">
    <property type="entry name" value="HisKA"/>
    <property type="match status" value="1"/>
</dbReference>
<keyword evidence="6" id="KW-0808">Transferase</keyword>
<dbReference type="InterPro" id="IPR003018">
    <property type="entry name" value="GAF"/>
</dbReference>
<dbReference type="SUPFAM" id="SSF56112">
    <property type="entry name" value="Protein kinase-like (PK-like)"/>
    <property type="match status" value="1"/>
</dbReference>
<dbReference type="SUPFAM" id="SSF55781">
    <property type="entry name" value="GAF domain-like"/>
    <property type="match status" value="1"/>
</dbReference>
<dbReference type="GO" id="GO:0000155">
    <property type="term" value="F:phosphorelay sensor kinase activity"/>
    <property type="evidence" value="ECO:0007669"/>
    <property type="project" value="InterPro"/>
</dbReference>
<comment type="catalytic activity">
    <reaction evidence="1">
        <text>ATP + protein L-histidine = ADP + protein N-phospho-L-histidine.</text>
        <dbReference type="EC" id="2.7.13.3"/>
    </reaction>
</comment>
<dbReference type="Gene3D" id="3.40.50.300">
    <property type="entry name" value="P-loop containing nucleotide triphosphate hydrolases"/>
    <property type="match status" value="1"/>
</dbReference>
<dbReference type="PANTHER" id="PTHR43642:SF1">
    <property type="entry name" value="HYBRID SIGNAL TRANSDUCTION HISTIDINE KINASE G"/>
    <property type="match status" value="1"/>
</dbReference>
<keyword evidence="12" id="KW-0472">Membrane</keyword>
<dbReference type="InterPro" id="IPR003661">
    <property type="entry name" value="HisK_dim/P_dom"/>
</dbReference>
<dbReference type="Gene3D" id="3.40.50.2300">
    <property type="match status" value="2"/>
</dbReference>
<feature type="domain" description="Response regulatory" evidence="17">
    <location>
        <begin position="2051"/>
        <end position="2168"/>
    </location>
</feature>
<evidence type="ECO:0000256" key="11">
    <source>
        <dbReference type="ARBA" id="ARBA00022989"/>
    </source>
</evidence>
<sequence length="2208" mass="248793">MNTDTTNLLDANVHKPTFSVKLDQILNLPGYSDFVLIHETSDFYIYSAFSEKRGARVTLKSINTNASENSRKLRHEWELLKGLNISGVSHPLALESCPTHGLFLVFPNSDYITLQRYLERRSDSLDLREFLEIAIAIVSILSNIHNAKIIHTNLTPYCGILVHPETADVSITNFSHASSLEREEKNVRNIHSILLSRDLAYLAPERTGRMNRSVDKRCDFYSLGVIFYEILTHALPFTATDPLELVHQHIAQQSQPPHLLNSSIPIPLSRIVQKLMNKTAEDRYQSADGLKADLELLLDKLKNGNEELKGMDDFVAGEMDRNSLFIISQKLYGRKTEVEQLMEAFRRVNEQGITEFVIVRGYSGVGKSSLVAEIQRPVIESKGYFVWGKFASQCLIKQILSESPESLSVWKHKIIAALGDEGKVFTDVIPDAEKVIGEQPSIPKLGPAESEARLNKVFQRFVKVFSSEKHPLVIFLDDLQWCTPSELTLIMNIISNADSQRLMIIGAYRDNEMPSEYSLLLSQEISTRRTYNYTEIHLHPLGLNFVEELIRETLGYNSPERNVTELSEIVYSKTQGNPFFVIQENFLRFSFETKQWEWSITAIREKEIAPNIVDLLVGQIQKLSPATQNVLKIAACLGNKKFTSNILSAILEKSVTEVAQDLWVVLQQGFVLPGTQDYKCSLVCNTCEDTEEQKDSSTTSYRFLHDRVQQAAYTLIPPEKRSETHMNIGRCLLKCTREEDLDDEIFDIVNQLNQAIEPSQPKSYHYELAMLNWRAGRKASDSTAFDNAIKYLNIGKELLGEDGWKEKYELTLNLHNALIEALYSNGDHDETLRLIEHTLAYAKTPLDKSRMVDKQVKCYNGKGEFVTAIDCGLYALELYGYPIPKEKKEIEKYCCKMREELMGLTIDEIANLGSRQTSLSSLELAAVDMLLTLTPPAYFALDNMLFPIIVTLVVIAVRKGNFPSSAYVYCLYGFILVRQFKDYETGYAYGKLAIQRAQEVDNPLNCAVFMTFANHIQCWMEPPRNCITSFNTAIRLGLAAFNLEYTVYGCTDYCFFALFAGESLESLSQNFDIYRKQTTKLRHGSCNLSFNMGYQIILNITSSDENDPTKLDGEFFSEEGNASPSLLFYLNLVKAFFFLLFGRPDEAIRSSKTAEMYNGMAMSSWSGAAHQFYTAYAVLNKTNGEILEEEFNVIKGQIDQFEDWANLMPSTFKNKHVFLQAEYARVQGNHSEAMDLYDESINLSKEHGFIHEAGLFNEACAKFYLHRRKKRVAAEYLHDAYQCYSQWGAFRKLSHMRECYADVFTAVFGISTVSLPNNHVENLQTDIILPAHSSTNASPENGSSIISNNTSLIPSLTDNHSSAQQSGSGLDLMTAMRASLIISEELVLENLLTKLIRILVQAAGAEYAILILENNVQAKDAVLVETQHELLPVSVINYVARTRDPVITDSTNCIFKKDPYICKKQPKSLLCTAIQNQRNLVGILYLENNLVNNAFAQERLEILKVLFSQAAISIEKSRLYKDLETANINLKRSHEKIEEYSRTLEMKVETRTLELQTKNLQLRQEVKEREQAEIELKKAKEVAEAATEMKSTFLATMSHEIRTPFNAVIGMTNLLLETSLTPIQQDYVETINESSSELLTIINDILDFSKIESGKLDIKSEPFSLRQCIEGALGIVAEKAMTKGLELAYLNDSEEDMIIGDLIRLRQIVLNLLSNAVKLVNKATIPILMSISSSLCHDFAMQLYIAGLAGELFAIYYEWLINSDSNRPFTRVGQVVITANLRRIAKPGETEDGEGSDHFKPSHELLVSVADSGKGIPKEKFDRLFKAFSQVEDSAARFHVGTGLGLAISERLCQIMGGRIWMDSTVGMGSTFYFTIPTKTVDSPETTNTYEAADLQNKKCLIVYNHAAGREALMQHMKAFRINAETISTARELESIISKKRKTFDLIILDCSLPDMELLAAISLIRKFEPNVNILVAANIGFNMNIEAFSKLKIKTFVRKPVKRNRLYNAIRELYPSVGALITSPGTPTNSSEKVSIKHMNPNIAKDHPLKILVAEDNVVNRKVAVEILRLMGYEADVVDNGIEAINAIEKHKYDVCLMDVNMPKMDGLTATRTICAAYDKHERPRIIAMTANAMHGDKDECLKAGCDDYVAKPILVAELVNALKKCQARTHTMSSSLKRGAASYNENDELADEEFTVASSVSNQNAE</sequence>
<gene>
    <name evidence="18" type="ORF">POCULU_LOCUS5458</name>
</gene>
<evidence type="ECO:0000256" key="3">
    <source>
        <dbReference type="ARBA" id="ARBA00012438"/>
    </source>
</evidence>
<dbReference type="InterPro" id="IPR004358">
    <property type="entry name" value="Sig_transdc_His_kin-like_C"/>
</dbReference>
<keyword evidence="9" id="KW-0418">Kinase</keyword>
<dbReference type="InterPro" id="IPR005467">
    <property type="entry name" value="His_kinase_dom"/>
</dbReference>
<evidence type="ECO:0000313" key="18">
    <source>
        <dbReference type="EMBL" id="CAG8559988.1"/>
    </source>
</evidence>
<dbReference type="Gene3D" id="1.10.287.130">
    <property type="match status" value="1"/>
</dbReference>
<evidence type="ECO:0000259" key="15">
    <source>
        <dbReference type="PROSITE" id="PS50011"/>
    </source>
</evidence>
<dbReference type="Pfam" id="PF25503">
    <property type="entry name" value="TPR_CHK1"/>
    <property type="match status" value="1"/>
</dbReference>
<dbReference type="InterPro" id="IPR036890">
    <property type="entry name" value="HATPase_C_sf"/>
</dbReference>
<accession>A0A9N9FVW6</accession>
<dbReference type="PRINTS" id="PR00344">
    <property type="entry name" value="BCTRLSENSOR"/>
</dbReference>
<keyword evidence="10" id="KW-0067">ATP-binding</keyword>
<dbReference type="InterPro" id="IPR003594">
    <property type="entry name" value="HATPase_dom"/>
</dbReference>
<dbReference type="InterPro" id="IPR036097">
    <property type="entry name" value="HisK_dim/P_sf"/>
</dbReference>
<dbReference type="PROSITE" id="PS50110">
    <property type="entry name" value="RESPONSE_REGULATORY"/>
    <property type="match status" value="2"/>
</dbReference>
<evidence type="ECO:0000256" key="4">
    <source>
        <dbReference type="ARBA" id="ARBA00022475"/>
    </source>
</evidence>